<organism evidence="2 3">
    <name type="scientific">Populus alba x Populus x berolinensis</name>
    <dbReference type="NCBI Taxonomy" id="444605"/>
    <lineage>
        <taxon>Eukaryota</taxon>
        <taxon>Viridiplantae</taxon>
        <taxon>Streptophyta</taxon>
        <taxon>Embryophyta</taxon>
        <taxon>Tracheophyta</taxon>
        <taxon>Spermatophyta</taxon>
        <taxon>Magnoliopsida</taxon>
        <taxon>eudicotyledons</taxon>
        <taxon>Gunneridae</taxon>
        <taxon>Pentapetalae</taxon>
        <taxon>rosids</taxon>
        <taxon>fabids</taxon>
        <taxon>Malpighiales</taxon>
        <taxon>Salicaceae</taxon>
        <taxon>Saliceae</taxon>
        <taxon>Populus</taxon>
    </lineage>
</organism>
<keyword evidence="1" id="KW-0812">Transmembrane</keyword>
<name>A0AAD6VUV9_9ROSI</name>
<gene>
    <name evidence="2" type="ORF">NC653_018227</name>
</gene>
<comment type="caution">
    <text evidence="2">The sequence shown here is derived from an EMBL/GenBank/DDBJ whole genome shotgun (WGS) entry which is preliminary data.</text>
</comment>
<keyword evidence="1" id="KW-0472">Membrane</keyword>
<sequence>MMRIVTFGYILFWSVLFEELTALIWLLKKLPSQDMWCRYLSWQEKDKSLPSLFNNAVKKCVFFFLEFFLGICYQQLPLIDVLRL</sequence>
<evidence type="ECO:0000313" key="3">
    <source>
        <dbReference type="Proteomes" id="UP001164929"/>
    </source>
</evidence>
<keyword evidence="1" id="KW-1133">Transmembrane helix</keyword>
<evidence type="ECO:0000313" key="2">
    <source>
        <dbReference type="EMBL" id="KAJ6989671.1"/>
    </source>
</evidence>
<proteinExistence type="predicted"/>
<dbReference type="Proteomes" id="UP001164929">
    <property type="component" value="Chromosome 7"/>
</dbReference>
<evidence type="ECO:0000256" key="1">
    <source>
        <dbReference type="SAM" id="Phobius"/>
    </source>
</evidence>
<keyword evidence="3" id="KW-1185">Reference proteome</keyword>
<protein>
    <submittedName>
        <fullName evidence="2">Uncharacterized protein</fullName>
    </submittedName>
</protein>
<accession>A0AAD6VUV9</accession>
<reference evidence="2" key="1">
    <citation type="journal article" date="2023" name="Mol. Ecol. Resour.">
        <title>Chromosome-level genome assembly of a triploid poplar Populus alba 'Berolinensis'.</title>
        <authorList>
            <person name="Chen S."/>
            <person name="Yu Y."/>
            <person name="Wang X."/>
            <person name="Wang S."/>
            <person name="Zhang T."/>
            <person name="Zhou Y."/>
            <person name="He R."/>
            <person name="Meng N."/>
            <person name="Wang Y."/>
            <person name="Liu W."/>
            <person name="Liu Z."/>
            <person name="Liu J."/>
            <person name="Guo Q."/>
            <person name="Huang H."/>
            <person name="Sederoff R.R."/>
            <person name="Wang G."/>
            <person name="Qu G."/>
            <person name="Chen S."/>
        </authorList>
    </citation>
    <scope>NUCLEOTIDE SEQUENCE</scope>
    <source>
        <strain evidence="2">SC-2020</strain>
    </source>
</reference>
<dbReference type="AlphaFoldDB" id="A0AAD6VUV9"/>
<feature type="transmembrane region" description="Helical" evidence="1">
    <location>
        <begin position="6"/>
        <end position="27"/>
    </location>
</feature>
<dbReference type="EMBL" id="JAQIZT010000007">
    <property type="protein sequence ID" value="KAJ6989671.1"/>
    <property type="molecule type" value="Genomic_DNA"/>
</dbReference>